<keyword evidence="4" id="KW-0963">Cytoplasm</keyword>
<evidence type="ECO:0000256" key="12">
    <source>
        <dbReference type="ARBA" id="ARBA00022917"/>
    </source>
</evidence>
<dbReference type="InterPro" id="IPR033728">
    <property type="entry name" value="ThrRS_core"/>
</dbReference>
<dbReference type="Gene3D" id="3.30.980.10">
    <property type="entry name" value="Threonyl-trna Synthetase, Chain A, domain 2"/>
    <property type="match status" value="1"/>
</dbReference>
<keyword evidence="7" id="KW-0479">Metal-binding</keyword>
<dbReference type="Gene3D" id="3.30.54.20">
    <property type="match status" value="1"/>
</dbReference>
<evidence type="ECO:0000256" key="6">
    <source>
        <dbReference type="ARBA" id="ARBA00022598"/>
    </source>
</evidence>
<dbReference type="EMBL" id="VMGN01000043">
    <property type="protein sequence ID" value="TSC93523.1"/>
    <property type="molecule type" value="Genomic_DNA"/>
</dbReference>
<dbReference type="InterPro" id="IPR002314">
    <property type="entry name" value="aa-tRNA-synt_IIb"/>
</dbReference>
<dbReference type="InterPro" id="IPR002320">
    <property type="entry name" value="Thr-tRNA-ligase_IIa"/>
</dbReference>
<dbReference type="NCBIfam" id="TIGR00418">
    <property type="entry name" value="thrS"/>
    <property type="match status" value="1"/>
</dbReference>
<accession>A0A554LKY0</accession>
<evidence type="ECO:0000313" key="18">
    <source>
        <dbReference type="Proteomes" id="UP000316495"/>
    </source>
</evidence>
<organism evidence="17 18">
    <name type="scientific">Candidatus Berkelbacteria bacterium Athens1014_28</name>
    <dbReference type="NCBI Taxonomy" id="2017145"/>
    <lineage>
        <taxon>Bacteria</taxon>
        <taxon>Candidatus Berkelbacteria</taxon>
    </lineage>
</organism>
<evidence type="ECO:0000256" key="11">
    <source>
        <dbReference type="ARBA" id="ARBA00022884"/>
    </source>
</evidence>
<keyword evidence="12" id="KW-0648">Protein biosynthesis</keyword>
<dbReference type="InterPro" id="IPR047246">
    <property type="entry name" value="ThrRS_anticodon"/>
</dbReference>
<dbReference type="SMART" id="SM00863">
    <property type="entry name" value="tRNA_SAD"/>
    <property type="match status" value="1"/>
</dbReference>
<keyword evidence="5" id="KW-0820">tRNA-binding</keyword>
<dbReference type="EC" id="6.1.1.3" evidence="3 15"/>
<evidence type="ECO:0000256" key="13">
    <source>
        <dbReference type="ARBA" id="ARBA00023146"/>
    </source>
</evidence>
<evidence type="ECO:0000313" key="17">
    <source>
        <dbReference type="EMBL" id="TSC93523.1"/>
    </source>
</evidence>
<keyword evidence="13 17" id="KW-0030">Aminoacyl-tRNA synthetase</keyword>
<dbReference type="Gene3D" id="3.40.50.800">
    <property type="entry name" value="Anticodon-binding domain"/>
    <property type="match status" value="1"/>
</dbReference>
<dbReference type="PANTHER" id="PTHR11451:SF44">
    <property type="entry name" value="THREONINE--TRNA LIGASE, CHLOROPLASTIC_MITOCHONDRIAL 2"/>
    <property type="match status" value="1"/>
</dbReference>
<evidence type="ECO:0000256" key="4">
    <source>
        <dbReference type="ARBA" id="ARBA00022490"/>
    </source>
</evidence>
<evidence type="ECO:0000256" key="10">
    <source>
        <dbReference type="ARBA" id="ARBA00022840"/>
    </source>
</evidence>
<evidence type="ECO:0000256" key="2">
    <source>
        <dbReference type="ARBA" id="ARBA00008226"/>
    </source>
</evidence>
<dbReference type="InterPro" id="IPR018163">
    <property type="entry name" value="Thr/Ala-tRNA-synth_IIc_edit"/>
</dbReference>
<name>A0A554LKY0_9BACT</name>
<reference evidence="17 18" key="1">
    <citation type="submission" date="2017-07" db="EMBL/GenBank/DDBJ databases">
        <title>Mechanisms for carbon and nitrogen cycling indicate functional differentiation within the Candidate Phyla Radiation.</title>
        <authorList>
            <person name="Danczak R.E."/>
            <person name="Johnston M.D."/>
            <person name="Kenah C."/>
            <person name="Slattery M."/>
            <person name="Wrighton K.C."/>
            <person name="Wilkins M.J."/>
        </authorList>
    </citation>
    <scope>NUCLEOTIDE SEQUENCE [LARGE SCALE GENOMIC DNA]</scope>
    <source>
        <strain evidence="17">Athens1014_28</strain>
    </source>
</reference>
<dbReference type="InterPro" id="IPR036621">
    <property type="entry name" value="Anticodon-bd_dom_sf"/>
</dbReference>
<dbReference type="GO" id="GO:0006435">
    <property type="term" value="P:threonyl-tRNA aminoacylation"/>
    <property type="evidence" value="ECO:0007669"/>
    <property type="project" value="UniProtKB-UniRule"/>
</dbReference>
<dbReference type="HAMAP" id="MF_00184">
    <property type="entry name" value="Thr_tRNA_synth"/>
    <property type="match status" value="1"/>
</dbReference>
<dbReference type="InterPro" id="IPR006195">
    <property type="entry name" value="aa-tRNA-synth_II"/>
</dbReference>
<comment type="similarity">
    <text evidence="2">Belongs to the class-II aminoacyl-tRNA synthetase family.</text>
</comment>
<dbReference type="Pfam" id="PF03129">
    <property type="entry name" value="HGTP_anticodon"/>
    <property type="match status" value="1"/>
</dbReference>
<protein>
    <recommendedName>
        <fullName evidence="3 15">Threonine--tRNA ligase</fullName>
        <ecNumber evidence="3 15">6.1.1.3</ecNumber>
    </recommendedName>
</protein>
<dbReference type="SUPFAM" id="SSF55186">
    <property type="entry name" value="ThrRS/AlaRS common domain"/>
    <property type="match status" value="1"/>
</dbReference>
<keyword evidence="6" id="KW-0436">Ligase</keyword>
<dbReference type="AlphaFoldDB" id="A0A554LKY0"/>
<dbReference type="GO" id="GO:0000049">
    <property type="term" value="F:tRNA binding"/>
    <property type="evidence" value="ECO:0007669"/>
    <property type="project" value="UniProtKB-KW"/>
</dbReference>
<dbReference type="GO" id="GO:0005524">
    <property type="term" value="F:ATP binding"/>
    <property type="evidence" value="ECO:0007669"/>
    <property type="project" value="UniProtKB-KW"/>
</dbReference>
<dbReference type="InterPro" id="IPR045864">
    <property type="entry name" value="aa-tRNA-synth_II/BPL/LPL"/>
</dbReference>
<keyword evidence="11" id="KW-0694">RNA-binding</keyword>
<feature type="domain" description="Aminoacyl-transfer RNA synthetases class-II family profile" evidence="16">
    <location>
        <begin position="185"/>
        <end position="436"/>
    </location>
</feature>
<dbReference type="Gene3D" id="3.30.930.10">
    <property type="entry name" value="Bira Bifunctional Protein, Domain 2"/>
    <property type="match status" value="1"/>
</dbReference>
<sequence length="537" mass="62734">AIENGFYYDFDLPRTLIPEDLPILEEKMRKIISSDLKFEKNELDNKSAIQQFNNQLYKKELVKDLTEDKMTIYKLGNFIDLCKGPHVEDTSELKKVGWKLDKIAGAYWKGSEKNKMLQRIYGLAFETKAELKKYEEVLQEAEKRDHRKLGRELNLFSFHEEAPGFPFWHPKGVILWNLLLDWWRKEHTIAGYQEIKTPIILARELWEKSGHWDHYKENMYFTKIDDRDFAVKPMNCPGAILFYKEKLHSYREFPLKIAEVGLVHRHELAGVLHGLLRVRAFHQDDAHIFCMPEQIESEVTNVIDLVEKMYNRLGLKYHLELSTRPTEGSIGSDENWNVAEKALENVLKKKKVEYKLNEGDGAFYGPKIDFHIEDTIGRTWQTATIQLDFAMPERFSLEYISENGSSKTPVMIHRVVFGAIERFIGILLEHTAGKLPIWLSPVQIQIIPVADKHLEYAKNARKKILEKIPDSRIEIDDRNETVGKKIRDSELAKVPLCIVVGDKEKDTENFSVRLNYKNGEIEKMKIDELAKEFKLKK</sequence>
<evidence type="ECO:0000259" key="16">
    <source>
        <dbReference type="PROSITE" id="PS50862"/>
    </source>
</evidence>
<keyword evidence="9" id="KW-0862">Zinc</keyword>
<evidence type="ECO:0000256" key="9">
    <source>
        <dbReference type="ARBA" id="ARBA00022833"/>
    </source>
</evidence>
<keyword evidence="8" id="KW-0547">Nucleotide-binding</keyword>
<feature type="non-terminal residue" evidence="17">
    <location>
        <position position="1"/>
    </location>
</feature>
<dbReference type="GO" id="GO:0005737">
    <property type="term" value="C:cytoplasm"/>
    <property type="evidence" value="ECO:0007669"/>
    <property type="project" value="UniProtKB-SubCell"/>
</dbReference>
<dbReference type="InterPro" id="IPR004154">
    <property type="entry name" value="Anticodon-bd"/>
</dbReference>
<comment type="caution">
    <text evidence="17">The sequence shown here is derived from an EMBL/GenBank/DDBJ whole genome shotgun (WGS) entry which is preliminary data.</text>
</comment>
<gene>
    <name evidence="17" type="ORF">Athens101428_656</name>
</gene>
<dbReference type="PRINTS" id="PR01047">
    <property type="entry name" value="TRNASYNTHTHR"/>
</dbReference>
<dbReference type="SUPFAM" id="SSF52954">
    <property type="entry name" value="Class II aaRS ABD-related"/>
    <property type="match status" value="1"/>
</dbReference>
<dbReference type="InterPro" id="IPR012947">
    <property type="entry name" value="tRNA_SAD"/>
</dbReference>
<dbReference type="Pfam" id="PF00587">
    <property type="entry name" value="tRNA-synt_2b"/>
    <property type="match status" value="1"/>
</dbReference>
<dbReference type="SUPFAM" id="SSF55681">
    <property type="entry name" value="Class II aaRS and biotin synthetases"/>
    <property type="match status" value="1"/>
</dbReference>
<dbReference type="CDD" id="cd00771">
    <property type="entry name" value="ThrRS_core"/>
    <property type="match status" value="1"/>
</dbReference>
<evidence type="ECO:0000256" key="1">
    <source>
        <dbReference type="ARBA" id="ARBA00004496"/>
    </source>
</evidence>
<dbReference type="PROSITE" id="PS50862">
    <property type="entry name" value="AA_TRNA_LIGASE_II"/>
    <property type="match status" value="1"/>
</dbReference>
<keyword evidence="10" id="KW-0067">ATP-binding</keyword>
<evidence type="ECO:0000256" key="5">
    <source>
        <dbReference type="ARBA" id="ARBA00022555"/>
    </source>
</evidence>
<comment type="catalytic activity">
    <reaction evidence="14">
        <text>tRNA(Thr) + L-threonine + ATP = L-threonyl-tRNA(Thr) + AMP + diphosphate + H(+)</text>
        <dbReference type="Rhea" id="RHEA:24624"/>
        <dbReference type="Rhea" id="RHEA-COMP:9670"/>
        <dbReference type="Rhea" id="RHEA-COMP:9704"/>
        <dbReference type="ChEBI" id="CHEBI:15378"/>
        <dbReference type="ChEBI" id="CHEBI:30616"/>
        <dbReference type="ChEBI" id="CHEBI:33019"/>
        <dbReference type="ChEBI" id="CHEBI:57926"/>
        <dbReference type="ChEBI" id="CHEBI:78442"/>
        <dbReference type="ChEBI" id="CHEBI:78534"/>
        <dbReference type="ChEBI" id="CHEBI:456215"/>
        <dbReference type="EC" id="6.1.1.3"/>
    </reaction>
</comment>
<proteinExistence type="inferred from homology"/>
<evidence type="ECO:0000256" key="15">
    <source>
        <dbReference type="NCBIfam" id="TIGR00418"/>
    </source>
</evidence>
<dbReference type="Proteomes" id="UP000316495">
    <property type="component" value="Unassembled WGS sequence"/>
</dbReference>
<dbReference type="FunFam" id="3.30.930.10:FF:000019">
    <property type="entry name" value="Threonine--tRNA ligase"/>
    <property type="match status" value="1"/>
</dbReference>
<dbReference type="GO" id="GO:0004829">
    <property type="term" value="F:threonine-tRNA ligase activity"/>
    <property type="evidence" value="ECO:0007669"/>
    <property type="project" value="UniProtKB-UniRule"/>
</dbReference>
<evidence type="ECO:0000256" key="14">
    <source>
        <dbReference type="ARBA" id="ARBA00049515"/>
    </source>
</evidence>
<dbReference type="Pfam" id="PF07973">
    <property type="entry name" value="tRNA_SAD"/>
    <property type="match status" value="1"/>
</dbReference>
<evidence type="ECO:0000256" key="3">
    <source>
        <dbReference type="ARBA" id="ARBA00013163"/>
    </source>
</evidence>
<dbReference type="GO" id="GO:0046872">
    <property type="term" value="F:metal ion binding"/>
    <property type="evidence" value="ECO:0007669"/>
    <property type="project" value="UniProtKB-KW"/>
</dbReference>
<evidence type="ECO:0000256" key="8">
    <source>
        <dbReference type="ARBA" id="ARBA00022741"/>
    </source>
</evidence>
<comment type="subcellular location">
    <subcellularLocation>
        <location evidence="1">Cytoplasm</location>
    </subcellularLocation>
</comment>
<dbReference type="CDD" id="cd00860">
    <property type="entry name" value="ThrRS_anticodon"/>
    <property type="match status" value="1"/>
</dbReference>
<dbReference type="PANTHER" id="PTHR11451">
    <property type="entry name" value="THREONINE-TRNA LIGASE"/>
    <property type="match status" value="1"/>
</dbReference>
<evidence type="ECO:0000256" key="7">
    <source>
        <dbReference type="ARBA" id="ARBA00022723"/>
    </source>
</evidence>